<dbReference type="Proteomes" id="UP000325614">
    <property type="component" value="Chromosome"/>
</dbReference>
<evidence type="ECO:0000313" key="3">
    <source>
        <dbReference type="Proteomes" id="UP000325614"/>
    </source>
</evidence>
<evidence type="ECO:0000256" key="1">
    <source>
        <dbReference type="SAM" id="MobiDB-lite"/>
    </source>
</evidence>
<organism evidence="2 3">
    <name type="scientific">Microvirga thermotolerans</name>
    <dbReference type="NCBI Taxonomy" id="2651334"/>
    <lineage>
        <taxon>Bacteria</taxon>
        <taxon>Pseudomonadati</taxon>
        <taxon>Pseudomonadota</taxon>
        <taxon>Alphaproteobacteria</taxon>
        <taxon>Hyphomicrobiales</taxon>
        <taxon>Methylobacteriaceae</taxon>
        <taxon>Microvirga</taxon>
    </lineage>
</organism>
<proteinExistence type="predicted"/>
<sequence length="101" mass="11370">MVDQPTNLDAHRGMAAQKATDLRRLRSEVEADQAALHARQAELEDLLAAAPATDWPEAVEKARYLLGLLARNLDAADLRRRRLIDRVLADFDHLLDKPPHD</sequence>
<dbReference type="KEGG" id="mico:GDR74_12305"/>
<dbReference type="AlphaFoldDB" id="A0A5P9JXG7"/>
<feature type="region of interest" description="Disordered" evidence="1">
    <location>
        <begin position="1"/>
        <end position="21"/>
    </location>
</feature>
<reference evidence="2 3" key="1">
    <citation type="submission" date="2019-10" db="EMBL/GenBank/DDBJ databases">
        <title>Isolation, Identification of Microvirga thermotolerans HR1, a novel thermophilic bacterium and Comparative Genomics of the genus Microvirga.</title>
        <authorList>
            <person name="Li J."/>
            <person name="Zhang W."/>
            <person name="Lin M."/>
            <person name="Wang J."/>
        </authorList>
    </citation>
    <scope>NUCLEOTIDE SEQUENCE [LARGE SCALE GENOMIC DNA]</scope>
    <source>
        <strain evidence="2 3">HR1</strain>
    </source>
</reference>
<name>A0A5P9JXG7_9HYPH</name>
<evidence type="ECO:0000313" key="2">
    <source>
        <dbReference type="EMBL" id="QFU16939.1"/>
    </source>
</evidence>
<keyword evidence="3" id="KW-1185">Reference proteome</keyword>
<protein>
    <submittedName>
        <fullName evidence="2">Uncharacterized protein</fullName>
    </submittedName>
</protein>
<dbReference type="RefSeq" id="WP_152586575.1">
    <property type="nucleotide sequence ID" value="NZ_CP045423.1"/>
</dbReference>
<accession>A0A5P9JXG7</accession>
<dbReference type="EMBL" id="CP045423">
    <property type="protein sequence ID" value="QFU16939.1"/>
    <property type="molecule type" value="Genomic_DNA"/>
</dbReference>
<gene>
    <name evidence="2" type="ORF">GDR74_12305</name>
</gene>